<dbReference type="InterPro" id="IPR045155">
    <property type="entry name" value="Beta-lactam_cat"/>
</dbReference>
<dbReference type="AlphaFoldDB" id="A0A239D6A4"/>
<dbReference type="EMBL" id="FZNR01000013">
    <property type="protein sequence ID" value="SNS27799.1"/>
    <property type="molecule type" value="Genomic_DNA"/>
</dbReference>
<protein>
    <submittedName>
        <fullName evidence="2">Beta-lactamase class A</fullName>
    </submittedName>
</protein>
<evidence type="ECO:0000313" key="3">
    <source>
        <dbReference type="Proteomes" id="UP000198415"/>
    </source>
</evidence>
<dbReference type="PANTHER" id="PTHR35333">
    <property type="entry name" value="BETA-LACTAMASE"/>
    <property type="match status" value="1"/>
</dbReference>
<dbReference type="OrthoDB" id="3524371at2"/>
<dbReference type="Gene3D" id="3.40.710.10">
    <property type="entry name" value="DD-peptidase/beta-lactamase superfamily"/>
    <property type="match status" value="1"/>
</dbReference>
<keyword evidence="3" id="KW-1185">Reference proteome</keyword>
<name>A0A239D6A4_9ACTN</name>
<dbReference type="SUPFAM" id="SSF56601">
    <property type="entry name" value="beta-lactamase/transpeptidase-like"/>
    <property type="match status" value="1"/>
</dbReference>
<evidence type="ECO:0000259" key="1">
    <source>
        <dbReference type="Pfam" id="PF13354"/>
    </source>
</evidence>
<dbReference type="GO" id="GO:0046677">
    <property type="term" value="P:response to antibiotic"/>
    <property type="evidence" value="ECO:0007669"/>
    <property type="project" value="InterPro"/>
</dbReference>
<gene>
    <name evidence="2" type="ORF">SAMN06264365_1137</name>
</gene>
<organism evidence="2 3">
    <name type="scientific">Actinoplanes regularis</name>
    <dbReference type="NCBI Taxonomy" id="52697"/>
    <lineage>
        <taxon>Bacteria</taxon>
        <taxon>Bacillati</taxon>
        <taxon>Actinomycetota</taxon>
        <taxon>Actinomycetes</taxon>
        <taxon>Micromonosporales</taxon>
        <taxon>Micromonosporaceae</taxon>
        <taxon>Actinoplanes</taxon>
    </lineage>
</organism>
<evidence type="ECO:0000313" key="2">
    <source>
        <dbReference type="EMBL" id="SNS27799.1"/>
    </source>
</evidence>
<dbReference type="GO" id="GO:0030655">
    <property type="term" value="P:beta-lactam antibiotic catabolic process"/>
    <property type="evidence" value="ECO:0007669"/>
    <property type="project" value="InterPro"/>
</dbReference>
<dbReference type="InterPro" id="IPR000871">
    <property type="entry name" value="Beta-lactam_class-A"/>
</dbReference>
<reference evidence="2 3" key="1">
    <citation type="submission" date="2017-06" db="EMBL/GenBank/DDBJ databases">
        <authorList>
            <person name="Kim H.J."/>
            <person name="Triplett B.A."/>
        </authorList>
    </citation>
    <scope>NUCLEOTIDE SEQUENCE [LARGE SCALE GENOMIC DNA]</scope>
    <source>
        <strain evidence="2 3">DSM 43151</strain>
    </source>
</reference>
<accession>A0A239D6A4</accession>
<dbReference type="PANTHER" id="PTHR35333:SF3">
    <property type="entry name" value="BETA-LACTAMASE-TYPE TRANSPEPTIDASE FOLD CONTAINING PROTEIN"/>
    <property type="match status" value="1"/>
</dbReference>
<sequence length="293" mass="31202">MMAAVIVLGGAGLLAKGVIGGEGAAATFLTGDPSAVTASPSPTGPSPEELARIARAKKVKALDAALKKYAATVPEFSVAVLDKKTGESYAYRGDEHYETASVVKVQVLACLLLTAQDGGRKLTSLEDTRAGKMIRLSDNQSTTELFKSLGGRSGIQKCDKRMGLTGTTVNNAWGLTRTTVSDQVKLLSQLVSDDSPLSEKARDYAHKLMSTVDSQQRWGVPAAARTGEEFTVKNGWLPRSTENNLWIVNSVGRITGDDVDVSIAVLSHGHKTQQAGEAVIEKVVKTTRNLLRY</sequence>
<dbReference type="Pfam" id="PF13354">
    <property type="entry name" value="Beta-lactamase2"/>
    <property type="match status" value="2"/>
</dbReference>
<proteinExistence type="predicted"/>
<feature type="domain" description="Beta-lactamase class A catalytic" evidence="1">
    <location>
        <begin position="77"/>
        <end position="123"/>
    </location>
</feature>
<feature type="domain" description="Beta-lactamase class A catalytic" evidence="1">
    <location>
        <begin position="130"/>
        <end position="239"/>
    </location>
</feature>
<dbReference type="InterPro" id="IPR012338">
    <property type="entry name" value="Beta-lactam/transpept-like"/>
</dbReference>
<dbReference type="GO" id="GO:0008800">
    <property type="term" value="F:beta-lactamase activity"/>
    <property type="evidence" value="ECO:0007669"/>
    <property type="project" value="InterPro"/>
</dbReference>
<dbReference type="Proteomes" id="UP000198415">
    <property type="component" value="Unassembled WGS sequence"/>
</dbReference>